<evidence type="ECO:0000313" key="3">
    <source>
        <dbReference type="Proteomes" id="UP001499884"/>
    </source>
</evidence>
<name>A0ABP7FJG4_9ACTN</name>
<dbReference type="Proteomes" id="UP001499884">
    <property type="component" value="Unassembled WGS sequence"/>
</dbReference>
<protein>
    <submittedName>
        <fullName evidence="2">SCO3374 family protein</fullName>
    </submittedName>
</protein>
<evidence type="ECO:0000256" key="1">
    <source>
        <dbReference type="SAM" id="MobiDB-lite"/>
    </source>
</evidence>
<comment type="caution">
    <text evidence="2">The sequence shown here is derived from an EMBL/GenBank/DDBJ whole genome shotgun (WGS) entry which is preliminary data.</text>
</comment>
<dbReference type="InterPro" id="IPR047919">
    <property type="entry name" value="SCO3374-like"/>
</dbReference>
<accession>A0ABP7FJG4</accession>
<dbReference type="EMBL" id="BAABEP010000031">
    <property type="protein sequence ID" value="GAA3740603.1"/>
    <property type="molecule type" value="Genomic_DNA"/>
</dbReference>
<organism evidence="2 3">
    <name type="scientific">Streptomyces tremellae</name>
    <dbReference type="NCBI Taxonomy" id="1124239"/>
    <lineage>
        <taxon>Bacteria</taxon>
        <taxon>Bacillati</taxon>
        <taxon>Actinomycetota</taxon>
        <taxon>Actinomycetes</taxon>
        <taxon>Kitasatosporales</taxon>
        <taxon>Streptomycetaceae</taxon>
        <taxon>Streptomyces</taxon>
    </lineage>
</organism>
<evidence type="ECO:0000313" key="2">
    <source>
        <dbReference type="EMBL" id="GAA3740603.1"/>
    </source>
</evidence>
<keyword evidence="3" id="KW-1185">Reference proteome</keyword>
<dbReference type="NCBIfam" id="NF040464">
    <property type="entry name" value="SCO3374_fam"/>
    <property type="match status" value="1"/>
</dbReference>
<gene>
    <name evidence="2" type="ORF">GCM10023082_42040</name>
</gene>
<dbReference type="RefSeq" id="WP_345649697.1">
    <property type="nucleotide sequence ID" value="NZ_BAABEP010000031.1"/>
</dbReference>
<sequence>MATILPGPRGPLPYAPAQGPTAEGSAASPERIAAYYAEVLGWPVVRGGHRGRVALATGVAFDALELPAQAGRTVVDRLDRLRGQGPDAPARPVSGPVAISADRARMWLLLAPGSADEVPGLLDWLEWGGIDLDLDALGTGRSFPAPLPPRWPVLAAQGAAVWLRPPGPARATPSGLPTLRLCGGTGGAGAAETGTGGSGGDAPDLVRLLDAAAAECHRVRLARGLARGIAAGAGVNRQPLAFS</sequence>
<reference evidence="3" key="1">
    <citation type="journal article" date="2019" name="Int. J. Syst. Evol. Microbiol.">
        <title>The Global Catalogue of Microorganisms (GCM) 10K type strain sequencing project: providing services to taxonomists for standard genome sequencing and annotation.</title>
        <authorList>
            <consortium name="The Broad Institute Genomics Platform"/>
            <consortium name="The Broad Institute Genome Sequencing Center for Infectious Disease"/>
            <person name="Wu L."/>
            <person name="Ma J."/>
        </authorList>
    </citation>
    <scope>NUCLEOTIDE SEQUENCE [LARGE SCALE GENOMIC DNA]</scope>
    <source>
        <strain evidence="3">JCM 30846</strain>
    </source>
</reference>
<feature type="region of interest" description="Disordered" evidence="1">
    <location>
        <begin position="1"/>
        <end position="25"/>
    </location>
</feature>
<proteinExistence type="predicted"/>